<feature type="chain" id="PRO_5012458812" description="G-D-S-L family lipolytic protein" evidence="1">
    <location>
        <begin position="20"/>
        <end position="486"/>
    </location>
</feature>
<dbReference type="AlphaFoldDB" id="A0A1S7DSI5"/>
<evidence type="ECO:0000256" key="1">
    <source>
        <dbReference type="SAM" id="SignalP"/>
    </source>
</evidence>
<accession>A0A1S7DSI5</accession>
<dbReference type="InterPro" id="IPR036514">
    <property type="entry name" value="SGNH_hydro_sf"/>
</dbReference>
<evidence type="ECO:0000313" key="3">
    <source>
        <dbReference type="Proteomes" id="UP000189883"/>
    </source>
</evidence>
<keyword evidence="1" id="KW-0732">Signal</keyword>
<dbReference type="GO" id="GO:0016788">
    <property type="term" value="F:hydrolase activity, acting on ester bonds"/>
    <property type="evidence" value="ECO:0007669"/>
    <property type="project" value="UniProtKB-ARBA"/>
</dbReference>
<dbReference type="Gene3D" id="3.40.50.1110">
    <property type="entry name" value="SGNH hydrolase"/>
    <property type="match status" value="2"/>
</dbReference>
<sequence>MKKIMISSLAVVSMLSVMSCKTDFDTDVADIAITKGEADFSNYVALGNSLTSGYRDRALYSSGQLESYPAIIAAQMQKAGGGAFTQPMMPNDVGGFSNLPDFPGKLVLSLEEGALAPKPSTPTEALDKLTGTFNNMGVPGAKSFHLVADGYGSKAALALGKANPYFVRFASSDNTSVLKDAMAQKPTFFSLWIGNNDALYYAASGGVGKDQTGNLDPRTYGNNDITDPNVLAGSIKAILDGMKAVGATKGVIANIPDITSIPFFTTIPSMLRLDLTEAQAAGLMSMEAYGKYNAALKQAKTLGLLTAEEYNKRVINFVAGNVVSGLVIEDKDLTNLSALGIPSYRQTTSGDFILLPYLKFVKEQGGGTKVVLKDEQVLTYTEAKRVQVATAKYNASIKALADAYGLAFVDANAKMVELNGTSGIQFDGVKYTTSFLTGGAFSLDGVHLTGRGYAVIANEFIKAINAKYKSTLPQVNPNNYSGIKFP</sequence>
<name>A0A1S7DSI5_RIEAN</name>
<feature type="signal peptide" evidence="1">
    <location>
        <begin position="1"/>
        <end position="19"/>
    </location>
</feature>
<dbReference type="EMBL" id="CP011859">
    <property type="protein sequence ID" value="AQY22086.1"/>
    <property type="molecule type" value="Genomic_DNA"/>
</dbReference>
<proteinExistence type="predicted"/>
<dbReference type="SUPFAM" id="SSF52266">
    <property type="entry name" value="SGNH hydrolase"/>
    <property type="match status" value="2"/>
</dbReference>
<evidence type="ECO:0008006" key="4">
    <source>
        <dbReference type="Google" id="ProtNLM"/>
    </source>
</evidence>
<protein>
    <recommendedName>
        <fullName evidence="4">G-D-S-L family lipolytic protein</fullName>
    </recommendedName>
</protein>
<organism evidence="2 3">
    <name type="scientific">Riemerella anatipestifer</name>
    <name type="common">Moraxella anatipestifer</name>
    <dbReference type="NCBI Taxonomy" id="34085"/>
    <lineage>
        <taxon>Bacteria</taxon>
        <taxon>Pseudomonadati</taxon>
        <taxon>Bacteroidota</taxon>
        <taxon>Flavobacteriia</taxon>
        <taxon>Flavobacteriales</taxon>
        <taxon>Weeksellaceae</taxon>
        <taxon>Riemerella</taxon>
    </lineage>
</organism>
<dbReference type="RefSeq" id="WP_079207330.1">
    <property type="nucleotide sequence ID" value="NZ_CP011859.1"/>
</dbReference>
<gene>
    <name evidence="2" type="ORF">AB406_1137</name>
</gene>
<evidence type="ECO:0000313" key="2">
    <source>
        <dbReference type="EMBL" id="AQY22086.1"/>
    </source>
</evidence>
<dbReference type="PROSITE" id="PS51257">
    <property type="entry name" value="PROKAR_LIPOPROTEIN"/>
    <property type="match status" value="1"/>
</dbReference>
<dbReference type="Proteomes" id="UP000189883">
    <property type="component" value="Chromosome"/>
</dbReference>
<reference evidence="2 3" key="1">
    <citation type="submission" date="2015-06" db="EMBL/GenBank/DDBJ databases">
        <title>R. anatipestifer strain HXb2 is the most virulent strain so far, and the genome sequence would help us uncover the pathogenesis.</title>
        <authorList>
            <person name="Hu Q."/>
            <person name="Qi J."/>
            <person name="Bo H."/>
            <person name="Liu G."/>
            <person name="Tao M."/>
            <person name="Ding Y."/>
            <person name="Xue Y."/>
        </authorList>
    </citation>
    <scope>NUCLEOTIDE SEQUENCE [LARGE SCALE GENOMIC DNA]</scope>
    <source>
        <strain evidence="2 3">HXb2</strain>
    </source>
</reference>